<evidence type="ECO:0000256" key="4">
    <source>
        <dbReference type="ARBA" id="ARBA00022135"/>
    </source>
</evidence>
<feature type="region of interest" description="Disordered" evidence="10">
    <location>
        <begin position="132"/>
        <end position="164"/>
    </location>
</feature>
<dbReference type="SMART" id="SM00087">
    <property type="entry name" value="PTH"/>
    <property type="match status" value="1"/>
</dbReference>
<dbReference type="PANTHER" id="PTHR10541:SF2">
    <property type="entry name" value="PARATHYROID HORMONE"/>
    <property type="match status" value="1"/>
</dbReference>
<dbReference type="Proteomes" id="UP000438429">
    <property type="component" value="Unassembled WGS sequence"/>
</dbReference>
<comment type="function">
    <text evidence="9">Parathyroid hormone elevates calcium level by dissolving the salts in bone and preventing their renal excretion. Acts by binding to its receptor, PTH1R, activating G protein-coupled receptor signaling. Stimulates [1-14C]-2-deoxy-D-glucose (2DG) transport and glycogen synthesis in osteoblastic cells.</text>
</comment>
<name>A0A6A4TFE0_SCOMX</name>
<dbReference type="GO" id="GO:0006874">
    <property type="term" value="P:intracellular calcium ion homeostasis"/>
    <property type="evidence" value="ECO:0007669"/>
    <property type="project" value="InterPro"/>
</dbReference>
<dbReference type="GO" id="GO:0005179">
    <property type="term" value="F:hormone activity"/>
    <property type="evidence" value="ECO:0007669"/>
    <property type="project" value="UniProtKB-KW"/>
</dbReference>
<dbReference type="AlphaFoldDB" id="A0A6A4TFE0"/>
<comment type="similarity">
    <text evidence="2">Belongs to the parathyroid hormone family.</text>
</comment>
<dbReference type="GO" id="GO:0005576">
    <property type="term" value="C:extracellular region"/>
    <property type="evidence" value="ECO:0007669"/>
    <property type="project" value="UniProtKB-SubCell"/>
</dbReference>
<evidence type="ECO:0000256" key="6">
    <source>
        <dbReference type="ARBA" id="ARBA00022685"/>
    </source>
</evidence>
<comment type="subcellular location">
    <subcellularLocation>
        <location evidence="1">Secreted</location>
    </subcellularLocation>
</comment>
<proteinExistence type="inferred from homology"/>
<comment type="subunit">
    <text evidence="3">Interacts with PTH1R (via N-terminal extracellular domain).</text>
</comment>
<comment type="caution">
    <text evidence="11">The sequence shown here is derived from an EMBL/GenBank/DDBJ whole genome shotgun (WGS) entry which is preliminary data.</text>
</comment>
<evidence type="ECO:0000256" key="5">
    <source>
        <dbReference type="ARBA" id="ARBA00022525"/>
    </source>
</evidence>
<accession>A0A6A4TFE0</accession>
<evidence type="ECO:0000256" key="7">
    <source>
        <dbReference type="ARBA" id="ARBA00022702"/>
    </source>
</evidence>
<evidence type="ECO:0000256" key="9">
    <source>
        <dbReference type="ARBA" id="ARBA00093407"/>
    </source>
</evidence>
<keyword evidence="8" id="KW-0732">Signal</keyword>
<dbReference type="InterPro" id="IPR001415">
    <property type="entry name" value="PTH/PTH-rel"/>
</dbReference>
<keyword evidence="5" id="KW-0964">Secreted</keyword>
<evidence type="ECO:0000256" key="8">
    <source>
        <dbReference type="ARBA" id="ARBA00022729"/>
    </source>
</evidence>
<protein>
    <recommendedName>
        <fullName evidence="4">Parathyroid hormone</fullName>
    </recommendedName>
</protein>
<sequence length="183" mass="20756">MCRSPSWSCDITTAVMKAAAHQWPAPGGYKKGSRGVQSSSELMGAKHQRRLTHRQTEVLLRSSHRSLRSTMRHTDYQIVFISLCILHLSLCEGRPLRKRTVSEVQLMHNLGEHKQVQERRDWLQTMLRGIHTATDRGGSGGSSSSVEAGRPARRRHEDLPDLSPDEMEFALNFKEKLLKSQQS</sequence>
<dbReference type="EMBL" id="VEVO01000006">
    <property type="protein sequence ID" value="KAF0040902.1"/>
    <property type="molecule type" value="Genomic_DNA"/>
</dbReference>
<dbReference type="Pfam" id="PF01279">
    <property type="entry name" value="Parathyroid"/>
    <property type="match status" value="1"/>
</dbReference>
<evidence type="ECO:0000256" key="1">
    <source>
        <dbReference type="ARBA" id="ARBA00004613"/>
    </source>
</evidence>
<evidence type="ECO:0000313" key="11">
    <source>
        <dbReference type="EMBL" id="KAF0040902.1"/>
    </source>
</evidence>
<evidence type="ECO:0000313" key="12">
    <source>
        <dbReference type="Proteomes" id="UP000438429"/>
    </source>
</evidence>
<organism evidence="11 12">
    <name type="scientific">Scophthalmus maximus</name>
    <name type="common">Turbot</name>
    <name type="synonym">Psetta maxima</name>
    <dbReference type="NCBI Taxonomy" id="52904"/>
    <lineage>
        <taxon>Eukaryota</taxon>
        <taxon>Metazoa</taxon>
        <taxon>Chordata</taxon>
        <taxon>Craniata</taxon>
        <taxon>Vertebrata</taxon>
        <taxon>Euteleostomi</taxon>
        <taxon>Actinopterygii</taxon>
        <taxon>Neopterygii</taxon>
        <taxon>Teleostei</taxon>
        <taxon>Neoteleostei</taxon>
        <taxon>Acanthomorphata</taxon>
        <taxon>Carangaria</taxon>
        <taxon>Pleuronectiformes</taxon>
        <taxon>Pleuronectoidei</taxon>
        <taxon>Scophthalmidae</taxon>
        <taxon>Scophthalmus</taxon>
    </lineage>
</organism>
<reference evidence="11 12" key="1">
    <citation type="submission" date="2019-06" db="EMBL/GenBank/DDBJ databases">
        <title>Draft genomes of female and male turbot (Scophthalmus maximus).</title>
        <authorList>
            <person name="Xu H."/>
            <person name="Xu X.-W."/>
            <person name="Shao C."/>
            <person name="Chen S."/>
        </authorList>
    </citation>
    <scope>NUCLEOTIDE SEQUENCE [LARGE SCALE GENOMIC DNA]</scope>
    <source>
        <strain evidence="11">Ysfricsl-2016a</strain>
        <tissue evidence="11">Blood</tissue>
    </source>
</reference>
<dbReference type="PANTHER" id="PTHR10541">
    <property type="entry name" value="PARATHYROID HORMONE"/>
    <property type="match status" value="1"/>
</dbReference>
<dbReference type="PROSITE" id="PS00335">
    <property type="entry name" value="PARATHYROID"/>
    <property type="match status" value="1"/>
</dbReference>
<dbReference type="InterPro" id="IPR003625">
    <property type="entry name" value="PTH"/>
</dbReference>
<evidence type="ECO:0000256" key="10">
    <source>
        <dbReference type="SAM" id="MobiDB-lite"/>
    </source>
</evidence>
<evidence type="ECO:0000256" key="2">
    <source>
        <dbReference type="ARBA" id="ARBA00006307"/>
    </source>
</evidence>
<evidence type="ECO:0000256" key="3">
    <source>
        <dbReference type="ARBA" id="ARBA00011605"/>
    </source>
</evidence>
<keyword evidence="6" id="KW-0165">Cleavage on pair of basic residues</keyword>
<keyword evidence="7" id="KW-0372">Hormone</keyword>
<gene>
    <name evidence="11" type="ORF">F2P81_006800</name>
</gene>